<dbReference type="EMBL" id="CACRXK020014901">
    <property type="protein sequence ID" value="CAB4027604.1"/>
    <property type="molecule type" value="Genomic_DNA"/>
</dbReference>
<dbReference type="InterPro" id="IPR000477">
    <property type="entry name" value="RT_dom"/>
</dbReference>
<dbReference type="GO" id="GO:0004190">
    <property type="term" value="F:aspartic-type endopeptidase activity"/>
    <property type="evidence" value="ECO:0007669"/>
    <property type="project" value="InterPro"/>
</dbReference>
<dbReference type="InterPro" id="IPR001878">
    <property type="entry name" value="Znf_CCHC"/>
</dbReference>
<proteinExistence type="predicted"/>
<evidence type="ECO:0000256" key="2">
    <source>
        <dbReference type="SAM" id="MobiDB-lite"/>
    </source>
</evidence>
<dbReference type="InterPro" id="IPR043128">
    <property type="entry name" value="Rev_trsase/Diguanyl_cyclase"/>
</dbReference>
<dbReference type="FunFam" id="3.30.70.270:FF:000026">
    <property type="entry name" value="Transposon Ty3-G Gag-Pol polyprotein"/>
    <property type="match status" value="1"/>
</dbReference>
<reference evidence="3" key="1">
    <citation type="submission" date="2020-04" db="EMBL/GenBank/DDBJ databases">
        <authorList>
            <person name="Alioto T."/>
            <person name="Alioto T."/>
            <person name="Gomez Garrido J."/>
        </authorList>
    </citation>
    <scope>NUCLEOTIDE SEQUENCE</scope>
    <source>
        <strain evidence="3">A484AB</strain>
    </source>
</reference>
<dbReference type="PANTHER" id="PTHR37984">
    <property type="entry name" value="PROTEIN CBG26694"/>
    <property type="match status" value="1"/>
</dbReference>
<dbReference type="CDD" id="cd09274">
    <property type="entry name" value="RNase_HI_RT_Ty3"/>
    <property type="match status" value="1"/>
</dbReference>
<keyword evidence="1" id="KW-0378">Hydrolase</keyword>
<feature type="non-terminal residue" evidence="3">
    <location>
        <position position="1090"/>
    </location>
</feature>
<gene>
    <name evidence="3" type="ORF">PACLA_8A084055</name>
</gene>
<dbReference type="OrthoDB" id="775972at2759"/>
<dbReference type="FunFam" id="3.30.420.10:FF:000063">
    <property type="entry name" value="Retrovirus-related Pol polyprotein from transposon 297-like Protein"/>
    <property type="match status" value="1"/>
</dbReference>
<dbReference type="CDD" id="cd01647">
    <property type="entry name" value="RT_LTR"/>
    <property type="match status" value="1"/>
</dbReference>
<feature type="compositionally biased region" description="Basic and acidic residues" evidence="2">
    <location>
        <begin position="219"/>
        <end position="236"/>
    </location>
</feature>
<dbReference type="GO" id="GO:0015074">
    <property type="term" value="P:DNA integration"/>
    <property type="evidence" value="ECO:0007669"/>
    <property type="project" value="InterPro"/>
</dbReference>
<dbReference type="GO" id="GO:0006508">
    <property type="term" value="P:proteolysis"/>
    <property type="evidence" value="ECO:0007669"/>
    <property type="project" value="InterPro"/>
</dbReference>
<dbReference type="Gene3D" id="2.40.70.10">
    <property type="entry name" value="Acid Proteases"/>
    <property type="match status" value="1"/>
</dbReference>
<dbReference type="InterPro" id="IPR036397">
    <property type="entry name" value="RNaseH_sf"/>
</dbReference>
<dbReference type="CDD" id="cd05481">
    <property type="entry name" value="retropepsin_like_LTR_1"/>
    <property type="match status" value="1"/>
</dbReference>
<dbReference type="Gene3D" id="3.30.420.10">
    <property type="entry name" value="Ribonuclease H-like superfamily/Ribonuclease H"/>
    <property type="match status" value="1"/>
</dbReference>
<sequence>MAEQIPAPKPLKLDGNAAENWRRGKKAFELYMTATEKDKKSQKIQCATFLTLAGEAAITVYETLTFEDIEKDKIEPIVEGISNDRTRARLLREKDLSLERCMDVCKAAEVADKHMKTLTDTSRKSEEIDAVYSRGRNYRRETHSGLTGNGGKDQKFYNNRLNCSRCGQGNHSYDKCSAVGKECRNCHKKNHFMSQCRTRDKELPKYPRKHRVDAVENNGKQERDAEPSSESSDEHEFYVYSTETTADKSDPWILPLEVNNSIVTFKVDTGSDVNVMSYNEFKTLQNRPKLKQSKTKLKAYNGGDVQVQGQCILSLKLKEKSVKALFLISPDDVKPILGRELSEKLNLVKRTFSIEQSNSSNNLTGSRYNNAKLSEKYADCFEGLGCLPHTVKIELRDDATPVVEPCRKIPFARYDKLKDELQRMEPMGVIEKIEEPTEWVNSFVPVTKPNGNLRVCLDPRNLNKSIKREHFKLPTRDEVTAQFANAKCPEIYHRTINSLFSHLEGVDTSMDDIIIYGSTPQEHDQRLEATMKVVKEVGLKLQKAKCEVGVQQLTYLGDTISAEGLKPDQRKVEAIQNMERPGNKTDLQRFLGMINYLARYIPDLSTRTMPLRKLLDQKVLWMWNNEQEKAWKELKELFSSEPVLKFYDPNKPIKISTDASRSGLGAVLQQLHGENWLPVAYASRSVTDCESRYATIELKTLGMTFSCERFHQYIYGQEFEIETDHKPLVSIFKKSPIDSPPRIQRLRLRLQKYDFKLSYVPAVLQVTDEKLKEIKEETQKDKTMISLQNTIMQGWPNERSNTSNELHAYWNIRDELSVHQGLILKGSKIVIPTKMRKEILIKIHAGHQGREKCKQRARQVVFWPGINSDIDNIVESCETCQHHQHNHQKEPLKPYPVPTRPWQVVGTDLCEINKKEYLVIVDAYSSYPEVIPLSSQSSKAVIKGMKVTFARHGIPDIVHSDNGPCYSSQEFADFKTKWGFKHVTSSPHFPSSNGLVEKAVQTIKNIISKSVESGTDPYLGLLAYRSTPLDNHKSPAELLMGRTLKTDLPVVENQLNVKDSKAVVAWKTKKKEIQKAYHDREAKPLPPLKQ</sequence>
<organism evidence="3 4">
    <name type="scientific">Paramuricea clavata</name>
    <name type="common">Red gorgonian</name>
    <name type="synonym">Violescent sea-whip</name>
    <dbReference type="NCBI Taxonomy" id="317549"/>
    <lineage>
        <taxon>Eukaryota</taxon>
        <taxon>Metazoa</taxon>
        <taxon>Cnidaria</taxon>
        <taxon>Anthozoa</taxon>
        <taxon>Octocorallia</taxon>
        <taxon>Malacalcyonacea</taxon>
        <taxon>Plexauridae</taxon>
        <taxon>Paramuricea</taxon>
    </lineage>
</organism>
<keyword evidence="4" id="KW-1185">Reference proteome</keyword>
<dbReference type="InterPro" id="IPR012337">
    <property type="entry name" value="RNaseH-like_sf"/>
</dbReference>
<dbReference type="PROSITE" id="PS50994">
    <property type="entry name" value="INTEGRASE"/>
    <property type="match status" value="1"/>
</dbReference>
<comment type="caution">
    <text evidence="3">The sequence shown here is derived from an EMBL/GenBank/DDBJ whole genome shotgun (WGS) entry which is preliminary data.</text>
</comment>
<dbReference type="SUPFAM" id="SSF50630">
    <property type="entry name" value="Acid proteases"/>
    <property type="match status" value="1"/>
</dbReference>
<protein>
    <submittedName>
        <fullName evidence="3">PREDICTED: uncharacterized protein K02A2.6-like</fullName>
    </submittedName>
</protein>
<dbReference type="InterPro" id="IPR043502">
    <property type="entry name" value="DNA/RNA_pol_sf"/>
</dbReference>
<evidence type="ECO:0000256" key="1">
    <source>
        <dbReference type="ARBA" id="ARBA00022801"/>
    </source>
</evidence>
<dbReference type="FunFam" id="1.10.340.70:FF:000003">
    <property type="entry name" value="Protein CBG25708"/>
    <property type="match status" value="1"/>
</dbReference>
<dbReference type="Pfam" id="PF00078">
    <property type="entry name" value="RVT_1"/>
    <property type="match status" value="1"/>
</dbReference>
<dbReference type="PROSITE" id="PS50175">
    <property type="entry name" value="ASP_PROT_RETROV"/>
    <property type="match status" value="1"/>
</dbReference>
<dbReference type="SMART" id="SM00343">
    <property type="entry name" value="ZnF_C2HC"/>
    <property type="match status" value="2"/>
</dbReference>
<dbReference type="Gene3D" id="3.30.70.270">
    <property type="match status" value="2"/>
</dbReference>
<dbReference type="Pfam" id="PF00665">
    <property type="entry name" value="rve"/>
    <property type="match status" value="1"/>
</dbReference>
<dbReference type="InterPro" id="IPR001584">
    <property type="entry name" value="Integrase_cat-core"/>
</dbReference>
<evidence type="ECO:0000313" key="3">
    <source>
        <dbReference type="EMBL" id="CAB4027604.1"/>
    </source>
</evidence>
<dbReference type="Pfam" id="PF17919">
    <property type="entry name" value="RT_RNaseH_2"/>
    <property type="match status" value="1"/>
</dbReference>
<dbReference type="Pfam" id="PF17921">
    <property type="entry name" value="Integrase_H2C2"/>
    <property type="match status" value="1"/>
</dbReference>
<dbReference type="InterPro" id="IPR050951">
    <property type="entry name" value="Retrovirus_Pol_polyprotein"/>
</dbReference>
<dbReference type="InterPro" id="IPR041588">
    <property type="entry name" value="Integrase_H2C2"/>
</dbReference>
<dbReference type="PANTHER" id="PTHR37984:SF8">
    <property type="entry name" value="CCHC-TYPE DOMAIN-CONTAINING PROTEIN"/>
    <property type="match status" value="1"/>
</dbReference>
<dbReference type="SUPFAM" id="SSF53098">
    <property type="entry name" value="Ribonuclease H-like"/>
    <property type="match status" value="1"/>
</dbReference>
<evidence type="ECO:0000313" key="4">
    <source>
        <dbReference type="Proteomes" id="UP001152795"/>
    </source>
</evidence>
<accession>A0A6S7JC37</accession>
<dbReference type="Gene3D" id="1.10.340.70">
    <property type="match status" value="1"/>
</dbReference>
<dbReference type="Proteomes" id="UP001152795">
    <property type="component" value="Unassembled WGS sequence"/>
</dbReference>
<feature type="region of interest" description="Disordered" evidence="2">
    <location>
        <begin position="203"/>
        <end position="236"/>
    </location>
</feature>
<dbReference type="InterPro" id="IPR041577">
    <property type="entry name" value="RT_RNaseH_2"/>
</dbReference>
<dbReference type="SUPFAM" id="SSF56672">
    <property type="entry name" value="DNA/RNA polymerases"/>
    <property type="match status" value="1"/>
</dbReference>
<dbReference type="GO" id="GO:0003676">
    <property type="term" value="F:nucleic acid binding"/>
    <property type="evidence" value="ECO:0007669"/>
    <property type="project" value="InterPro"/>
</dbReference>
<dbReference type="AlphaFoldDB" id="A0A6S7JC37"/>
<dbReference type="InterPro" id="IPR001995">
    <property type="entry name" value="Peptidase_A2_cat"/>
</dbReference>
<dbReference type="InterPro" id="IPR021109">
    <property type="entry name" value="Peptidase_aspartic_dom_sf"/>
</dbReference>
<dbReference type="GO" id="GO:0008270">
    <property type="term" value="F:zinc ion binding"/>
    <property type="evidence" value="ECO:0007669"/>
    <property type="project" value="InterPro"/>
</dbReference>
<name>A0A6S7JC37_PARCT</name>